<dbReference type="PANTHER" id="PTHR45628:SF7">
    <property type="entry name" value="VOLTAGE-DEPENDENT CALCIUM CHANNEL TYPE A SUBUNIT ALPHA-1"/>
    <property type="match status" value="1"/>
</dbReference>
<evidence type="ECO:0000256" key="15">
    <source>
        <dbReference type="SAM" id="MobiDB-lite"/>
    </source>
</evidence>
<keyword evidence="8" id="KW-0851">Voltage-gated channel</keyword>
<feature type="transmembrane region" description="Helical" evidence="16">
    <location>
        <begin position="108"/>
        <end position="128"/>
    </location>
</feature>
<comment type="caution">
    <text evidence="18">The sequence shown here is derived from an EMBL/GenBank/DDBJ whole genome shotgun (WGS) entry which is preliminary data.</text>
</comment>
<feature type="compositionally biased region" description="Basic and acidic residues" evidence="15">
    <location>
        <begin position="12"/>
        <end position="21"/>
    </location>
</feature>
<feature type="transmembrane region" description="Helical" evidence="16">
    <location>
        <begin position="232"/>
        <end position="250"/>
    </location>
</feature>
<keyword evidence="7" id="KW-0106">Calcium</keyword>
<dbReference type="OMA" id="WFATIMA"/>
<accession>A0A1Q9CZH0</accession>
<reference evidence="18 19" key="1">
    <citation type="submission" date="2016-02" db="EMBL/GenBank/DDBJ databases">
        <title>Genome analysis of coral dinoflagellate symbionts highlights evolutionary adaptations to a symbiotic lifestyle.</title>
        <authorList>
            <person name="Aranda M."/>
            <person name="Li Y."/>
            <person name="Liew Y.J."/>
            <person name="Baumgarten S."/>
            <person name="Simakov O."/>
            <person name="Wilson M."/>
            <person name="Piel J."/>
            <person name="Ashoor H."/>
            <person name="Bougouffa S."/>
            <person name="Bajic V.B."/>
            <person name="Ryu T."/>
            <person name="Ravasi T."/>
            <person name="Bayer T."/>
            <person name="Micklem G."/>
            <person name="Kim H."/>
            <person name="Bhak J."/>
            <person name="Lajeunesse T.C."/>
            <person name="Voolstra C.R."/>
        </authorList>
    </citation>
    <scope>NUCLEOTIDE SEQUENCE [LARGE SCALE GENOMIC DNA]</scope>
    <source>
        <strain evidence="18 19">CCMP2467</strain>
    </source>
</reference>
<keyword evidence="5" id="KW-0107">Calcium channel</keyword>
<keyword evidence="3" id="KW-0597">Phosphoprotein</keyword>
<evidence type="ECO:0000259" key="17">
    <source>
        <dbReference type="PROSITE" id="PS50222"/>
    </source>
</evidence>
<dbReference type="PROSITE" id="PS50222">
    <property type="entry name" value="EF_HAND_2"/>
    <property type="match status" value="2"/>
</dbReference>
<keyword evidence="13" id="KW-0407">Ion channel</keyword>
<dbReference type="GO" id="GO:0098703">
    <property type="term" value="P:calcium ion import across plasma membrane"/>
    <property type="evidence" value="ECO:0007669"/>
    <property type="project" value="TreeGrafter"/>
</dbReference>
<dbReference type="SUPFAM" id="SSF81324">
    <property type="entry name" value="Voltage-gated potassium channels"/>
    <property type="match status" value="1"/>
</dbReference>
<feature type="region of interest" description="Disordered" evidence="15">
    <location>
        <begin position="1"/>
        <end position="48"/>
    </location>
</feature>
<evidence type="ECO:0000256" key="2">
    <source>
        <dbReference type="ARBA" id="ARBA00022448"/>
    </source>
</evidence>
<evidence type="ECO:0000256" key="4">
    <source>
        <dbReference type="ARBA" id="ARBA00022568"/>
    </source>
</evidence>
<dbReference type="GO" id="GO:0008331">
    <property type="term" value="F:high voltage-gated calcium channel activity"/>
    <property type="evidence" value="ECO:0007669"/>
    <property type="project" value="TreeGrafter"/>
</dbReference>
<evidence type="ECO:0000256" key="11">
    <source>
        <dbReference type="ARBA" id="ARBA00023136"/>
    </source>
</evidence>
<dbReference type="SUPFAM" id="SSF47473">
    <property type="entry name" value="EF-hand"/>
    <property type="match status" value="1"/>
</dbReference>
<feature type="region of interest" description="Disordered" evidence="15">
    <location>
        <begin position="555"/>
        <end position="580"/>
    </location>
</feature>
<dbReference type="Gene3D" id="1.20.120.350">
    <property type="entry name" value="Voltage-gated potassium channels. Chain C"/>
    <property type="match status" value="1"/>
</dbReference>
<sequence>MTRPPGQEPPDELWRSHDASEYRASSPDTLASGTHSGGTDELQEDDGEDGVLFRASTARSLNRQSERLDDEMLASETLHEAHEAHHKSEEHKVQLASQKAVPLVETQWFATIMAIVVLTNSVVIGLELELKDVAPAVFSITNNGFLLIYMCEIFLRFLARGLPAIKDPLTCLDIALVLLTFVERMAAGASMARSLPSIRLLRLLRLIRAFKSMSKSKELIVLLGGTSKAARTLLWTILFLFSIVWTAGACTRQVIGRSPVWNGSTNPLQEFEPFSTFDNREYFGNIWMSFLTMFQVVTNAQWADHVGRPVVFKYPGLAVFFAFFLLMTTFGLVTCIVSNIVQDSLESSRAFEKALKEIERENRRLSGLRARRLLLLIDEDGDGELSLTDLEKALENEEFVEILRLLEVPVMNAENLMRLFDRVGRGQVSFTELVEGITSMLEDINPKDYTKLALWSDSLMKRMEMLEQRCNFLADMVVDLRRQIEECFNCLALFIDSRENTELYYRALRAIRSAPPPVPVDIRVALGLETKKEKLTENEAEALMNFARRYIAPKQHSKKRVLQDDSDGSPRSPSPSSWHSGLRVAATLTCHKAVLAEPPPPREVDIARQRQEQKQAAEMDMQYTISRENAFRSAQKFSALKDLLGGL</sequence>
<keyword evidence="2" id="KW-0813">Transport</keyword>
<keyword evidence="14" id="KW-0175">Coiled coil</keyword>
<evidence type="ECO:0000256" key="8">
    <source>
        <dbReference type="ARBA" id="ARBA00022882"/>
    </source>
</evidence>
<dbReference type="Gene3D" id="1.10.287.70">
    <property type="match status" value="1"/>
</dbReference>
<dbReference type="InterPro" id="IPR018247">
    <property type="entry name" value="EF_Hand_1_Ca_BS"/>
</dbReference>
<dbReference type="OrthoDB" id="429973at2759"/>
<evidence type="ECO:0000256" key="5">
    <source>
        <dbReference type="ARBA" id="ARBA00022673"/>
    </source>
</evidence>
<dbReference type="PROSITE" id="PS00018">
    <property type="entry name" value="EF_HAND_1"/>
    <property type="match status" value="1"/>
</dbReference>
<gene>
    <name evidence="18" type="primary">Catsper1</name>
    <name evidence="18" type="ORF">AK812_SmicGene30373</name>
</gene>
<keyword evidence="4" id="KW-0109">Calcium transport</keyword>
<feature type="transmembrane region" description="Helical" evidence="16">
    <location>
        <begin position="314"/>
        <end position="341"/>
    </location>
</feature>
<keyword evidence="12" id="KW-0325">Glycoprotein</keyword>
<name>A0A1Q9CZH0_SYMMI</name>
<dbReference type="GO" id="GO:0005509">
    <property type="term" value="F:calcium ion binding"/>
    <property type="evidence" value="ECO:0007669"/>
    <property type="project" value="InterPro"/>
</dbReference>
<keyword evidence="6 16" id="KW-0812">Transmembrane</keyword>
<evidence type="ECO:0000256" key="14">
    <source>
        <dbReference type="SAM" id="Coils"/>
    </source>
</evidence>
<dbReference type="PANTHER" id="PTHR45628">
    <property type="entry name" value="VOLTAGE-DEPENDENT CALCIUM CHANNEL TYPE A SUBUNIT ALPHA-1"/>
    <property type="match status" value="1"/>
</dbReference>
<proteinExistence type="predicted"/>
<comment type="subcellular location">
    <subcellularLocation>
        <location evidence="1">Membrane</location>
        <topology evidence="1">Multi-pass membrane protein</topology>
    </subcellularLocation>
</comment>
<keyword evidence="10" id="KW-0406">Ion transport</keyword>
<dbReference type="AlphaFoldDB" id="A0A1Q9CZH0"/>
<dbReference type="Gene3D" id="1.10.238.10">
    <property type="entry name" value="EF-hand"/>
    <property type="match status" value="1"/>
</dbReference>
<evidence type="ECO:0000313" key="19">
    <source>
        <dbReference type="Proteomes" id="UP000186817"/>
    </source>
</evidence>
<evidence type="ECO:0000256" key="13">
    <source>
        <dbReference type="ARBA" id="ARBA00023303"/>
    </source>
</evidence>
<evidence type="ECO:0000256" key="3">
    <source>
        <dbReference type="ARBA" id="ARBA00022553"/>
    </source>
</evidence>
<evidence type="ECO:0000256" key="16">
    <source>
        <dbReference type="SAM" id="Phobius"/>
    </source>
</evidence>
<evidence type="ECO:0000256" key="6">
    <source>
        <dbReference type="ARBA" id="ARBA00022692"/>
    </source>
</evidence>
<feature type="transmembrane region" description="Helical" evidence="16">
    <location>
        <begin position="140"/>
        <end position="159"/>
    </location>
</feature>
<dbReference type="SMART" id="SM00054">
    <property type="entry name" value="EFh"/>
    <property type="match status" value="2"/>
</dbReference>
<protein>
    <submittedName>
        <fullName evidence="18">Cation channel sperm-associated protein 1</fullName>
    </submittedName>
</protein>
<evidence type="ECO:0000256" key="1">
    <source>
        <dbReference type="ARBA" id="ARBA00004141"/>
    </source>
</evidence>
<feature type="domain" description="EF-hand" evidence="17">
    <location>
        <begin position="365"/>
        <end position="400"/>
    </location>
</feature>
<evidence type="ECO:0000256" key="7">
    <source>
        <dbReference type="ARBA" id="ARBA00022837"/>
    </source>
</evidence>
<feature type="domain" description="EF-hand" evidence="17">
    <location>
        <begin position="408"/>
        <end position="443"/>
    </location>
</feature>
<dbReference type="GO" id="GO:0005891">
    <property type="term" value="C:voltage-gated calcium channel complex"/>
    <property type="evidence" value="ECO:0007669"/>
    <property type="project" value="TreeGrafter"/>
</dbReference>
<dbReference type="InterPro" id="IPR002048">
    <property type="entry name" value="EF_hand_dom"/>
</dbReference>
<keyword evidence="9 16" id="KW-1133">Transmembrane helix</keyword>
<dbReference type="InterPro" id="IPR005821">
    <property type="entry name" value="Ion_trans_dom"/>
</dbReference>
<organism evidence="18 19">
    <name type="scientific">Symbiodinium microadriaticum</name>
    <name type="common">Dinoflagellate</name>
    <name type="synonym">Zooxanthella microadriatica</name>
    <dbReference type="NCBI Taxonomy" id="2951"/>
    <lineage>
        <taxon>Eukaryota</taxon>
        <taxon>Sar</taxon>
        <taxon>Alveolata</taxon>
        <taxon>Dinophyceae</taxon>
        <taxon>Suessiales</taxon>
        <taxon>Symbiodiniaceae</taxon>
        <taxon>Symbiodinium</taxon>
    </lineage>
</organism>
<evidence type="ECO:0000256" key="9">
    <source>
        <dbReference type="ARBA" id="ARBA00022989"/>
    </source>
</evidence>
<keyword evidence="11 16" id="KW-0472">Membrane</keyword>
<dbReference type="Proteomes" id="UP000186817">
    <property type="component" value="Unassembled WGS sequence"/>
</dbReference>
<keyword evidence="19" id="KW-1185">Reference proteome</keyword>
<dbReference type="InterPro" id="IPR011992">
    <property type="entry name" value="EF-hand-dom_pair"/>
</dbReference>
<dbReference type="InterPro" id="IPR027359">
    <property type="entry name" value="Volt_channel_dom_sf"/>
</dbReference>
<dbReference type="InterPro" id="IPR050599">
    <property type="entry name" value="VDCC_alpha-1_subunit"/>
</dbReference>
<dbReference type="Pfam" id="PF00520">
    <property type="entry name" value="Ion_trans"/>
    <property type="match status" value="1"/>
</dbReference>
<evidence type="ECO:0000256" key="12">
    <source>
        <dbReference type="ARBA" id="ARBA00023180"/>
    </source>
</evidence>
<dbReference type="EMBL" id="LSRX01000820">
    <property type="protein sequence ID" value="OLP88319.1"/>
    <property type="molecule type" value="Genomic_DNA"/>
</dbReference>
<evidence type="ECO:0000256" key="10">
    <source>
        <dbReference type="ARBA" id="ARBA00023065"/>
    </source>
</evidence>
<feature type="coiled-coil region" evidence="14">
    <location>
        <begin position="341"/>
        <end position="371"/>
    </location>
</feature>
<evidence type="ECO:0000313" key="18">
    <source>
        <dbReference type="EMBL" id="OLP88319.1"/>
    </source>
</evidence>